<keyword evidence="3 9" id="KW-0812">Transmembrane</keyword>
<feature type="transmembrane region" description="Helical" evidence="11">
    <location>
        <begin position="169"/>
        <end position="189"/>
    </location>
</feature>
<dbReference type="SUPFAM" id="SSF81321">
    <property type="entry name" value="Family A G protein-coupled receptor-like"/>
    <property type="match status" value="1"/>
</dbReference>
<evidence type="ECO:0000256" key="9">
    <source>
        <dbReference type="RuleBase" id="RU000688"/>
    </source>
</evidence>
<dbReference type="PROSITE" id="PS50262">
    <property type="entry name" value="G_PROTEIN_RECEP_F1_2"/>
    <property type="match status" value="1"/>
</dbReference>
<feature type="region of interest" description="Disordered" evidence="10">
    <location>
        <begin position="396"/>
        <end position="416"/>
    </location>
</feature>
<keyword evidence="5 9" id="KW-0297">G-protein coupled receptor</keyword>
<organism evidence="13 14">
    <name type="scientific">Dermatophagoides pteronyssinus</name>
    <name type="common">European house dust mite</name>
    <dbReference type="NCBI Taxonomy" id="6956"/>
    <lineage>
        <taxon>Eukaryota</taxon>
        <taxon>Metazoa</taxon>
        <taxon>Ecdysozoa</taxon>
        <taxon>Arthropoda</taxon>
        <taxon>Chelicerata</taxon>
        <taxon>Arachnida</taxon>
        <taxon>Acari</taxon>
        <taxon>Acariformes</taxon>
        <taxon>Sarcoptiformes</taxon>
        <taxon>Astigmata</taxon>
        <taxon>Psoroptidia</taxon>
        <taxon>Analgoidea</taxon>
        <taxon>Pyroglyphidae</taxon>
        <taxon>Dermatophagoidinae</taxon>
        <taxon>Dermatophagoides</taxon>
    </lineage>
</organism>
<sequence length="609" mass="69651">MASSSLTTTSSIVEIMSSSFIYNHNQNQATESQWRYPLIWTIVLCIAYSIVFIMGLVGNSAVLWVINMMRHNTPNSNQMMASYNNVFNYFICNLALADLLVILFCLLPNLLGNILTTWILGRFVCKAVPFLQGVAVTASIYSLVAISIDRFYGIYYPFNNGFSPLVRRYVVAFIWIFSLIISSPWLIFFDVHTIDDQLMCHEIWPEEWISNFYFIFVNFGLQYLLPVLITIFFYLLLYVKISRRQLPLIIDNSNGQTNTLNKDSSIDKMNSRIVEKSRLKVLKMLITIVSVFVLSWLPLYVIFCFLKFTQIDETSFAGLLIIGLTPLAQWLGAANSCINPILYFFFNPKFRSYLRKAITKSYLRYLNHRDSNYLTNCNVKNSYHWRSATIRNTLNLPPTPSSFNNPSNKPQSSPNIFNTLSLSSSSSSSSKTIEKTMDNYQNPNDIKIYSENNSVHKHAMLLLSQRLNTNYSNQTESSKTSESNTEFNPVIDLNFDVGCVPTATATKIMYPAMKMTNSLLSEIINGGIDDERTSSSSLTPLSPTTKTMTKNIFTQKSNNRSNRRKLHINRRTKKFHTNVQKNNINLINKNNYNGNRLISTTSMNLETSV</sequence>
<keyword evidence="4 11" id="KW-1133">Transmembrane helix</keyword>
<dbReference type="PRINTS" id="PR00237">
    <property type="entry name" value="GPCRRHODOPSN"/>
</dbReference>
<gene>
    <name evidence="14" type="primary">LOC113790216</name>
</gene>
<feature type="transmembrane region" description="Helical" evidence="11">
    <location>
        <begin position="281"/>
        <end position="303"/>
    </location>
</feature>
<evidence type="ECO:0000256" key="4">
    <source>
        <dbReference type="ARBA" id="ARBA00022989"/>
    </source>
</evidence>
<proteinExistence type="inferred from homology"/>
<dbReference type="OMA" id="CRANEIF"/>
<dbReference type="Gene3D" id="1.20.1070.10">
    <property type="entry name" value="Rhodopsin 7-helix transmembrane proteins"/>
    <property type="match status" value="1"/>
</dbReference>
<dbReference type="InterPro" id="IPR000276">
    <property type="entry name" value="GPCR_Rhodpsn"/>
</dbReference>
<reference evidence="14" key="1">
    <citation type="submission" date="2025-08" db="UniProtKB">
        <authorList>
            <consortium name="RefSeq"/>
        </authorList>
    </citation>
    <scope>IDENTIFICATION</scope>
    <source>
        <strain evidence="14">Airmid</strain>
    </source>
</reference>
<evidence type="ECO:0000256" key="11">
    <source>
        <dbReference type="SAM" id="Phobius"/>
    </source>
</evidence>
<dbReference type="SMART" id="SM01381">
    <property type="entry name" value="7TM_GPCR_Srsx"/>
    <property type="match status" value="1"/>
</dbReference>
<dbReference type="Pfam" id="PF00001">
    <property type="entry name" value="7tm_1"/>
    <property type="match status" value="1"/>
</dbReference>
<dbReference type="RefSeq" id="XP_027195652.1">
    <property type="nucleotide sequence ID" value="XM_027339851.1"/>
</dbReference>
<dbReference type="InterPro" id="IPR000611">
    <property type="entry name" value="NPY_rcpt"/>
</dbReference>
<dbReference type="AlphaFoldDB" id="A0A6P6XQD2"/>
<feature type="transmembrane region" description="Helical" evidence="11">
    <location>
        <begin position="86"/>
        <end position="110"/>
    </location>
</feature>
<feature type="transmembrane region" description="Helical" evidence="11">
    <location>
        <begin position="212"/>
        <end position="237"/>
    </location>
</feature>
<keyword evidence="13" id="KW-1185">Reference proteome</keyword>
<keyword evidence="6 11" id="KW-0472">Membrane</keyword>
<dbReference type="OrthoDB" id="5975505at2759"/>
<dbReference type="PROSITE" id="PS00237">
    <property type="entry name" value="G_PROTEIN_RECEP_F1_1"/>
    <property type="match status" value="1"/>
</dbReference>
<comment type="subcellular location">
    <subcellularLocation>
        <location evidence="1">Membrane</location>
        <topology evidence="1">Multi-pass membrane protein</topology>
    </subcellularLocation>
</comment>
<dbReference type="PRINTS" id="PR01012">
    <property type="entry name" value="NRPEPTIDEYR"/>
</dbReference>
<evidence type="ECO:0000256" key="1">
    <source>
        <dbReference type="ARBA" id="ARBA00004141"/>
    </source>
</evidence>
<dbReference type="Proteomes" id="UP000515146">
    <property type="component" value="Unplaced"/>
</dbReference>
<evidence type="ECO:0000256" key="7">
    <source>
        <dbReference type="ARBA" id="ARBA00023170"/>
    </source>
</evidence>
<comment type="similarity">
    <text evidence="2 9">Belongs to the G-protein coupled receptor 1 family.</text>
</comment>
<dbReference type="InParanoid" id="A0A6P6XQD2"/>
<evidence type="ECO:0000256" key="10">
    <source>
        <dbReference type="SAM" id="MobiDB-lite"/>
    </source>
</evidence>
<dbReference type="PANTHER" id="PTHR45695">
    <property type="entry name" value="LEUCOKININ RECEPTOR-RELATED"/>
    <property type="match status" value="1"/>
</dbReference>
<protein>
    <submittedName>
        <fullName evidence="14">Neuropeptide SIFamide receptor-like</fullName>
    </submittedName>
</protein>
<evidence type="ECO:0000313" key="13">
    <source>
        <dbReference type="Proteomes" id="UP000515146"/>
    </source>
</evidence>
<dbReference type="PANTHER" id="PTHR45695:SF22">
    <property type="entry name" value="G-PROTEIN COUPLED RECEPTORS FAMILY 1 PROFILE DOMAIN-CONTAINING PROTEIN"/>
    <property type="match status" value="1"/>
</dbReference>
<keyword evidence="8 9" id="KW-0807">Transducer</keyword>
<evidence type="ECO:0000256" key="8">
    <source>
        <dbReference type="ARBA" id="ARBA00023224"/>
    </source>
</evidence>
<evidence type="ECO:0000256" key="3">
    <source>
        <dbReference type="ARBA" id="ARBA00022692"/>
    </source>
</evidence>
<evidence type="ECO:0000256" key="5">
    <source>
        <dbReference type="ARBA" id="ARBA00023040"/>
    </source>
</evidence>
<evidence type="ECO:0000256" key="6">
    <source>
        <dbReference type="ARBA" id="ARBA00023136"/>
    </source>
</evidence>
<dbReference type="KEGG" id="dpte:113790216"/>
<accession>A0A6P6XQD2</accession>
<dbReference type="GO" id="GO:0004983">
    <property type="term" value="F:neuropeptide Y receptor activity"/>
    <property type="evidence" value="ECO:0007669"/>
    <property type="project" value="InterPro"/>
</dbReference>
<feature type="domain" description="G-protein coupled receptors family 1 profile" evidence="12">
    <location>
        <begin position="58"/>
        <end position="343"/>
    </location>
</feature>
<evidence type="ECO:0000256" key="2">
    <source>
        <dbReference type="ARBA" id="ARBA00010663"/>
    </source>
</evidence>
<evidence type="ECO:0000259" key="12">
    <source>
        <dbReference type="PROSITE" id="PS50262"/>
    </source>
</evidence>
<feature type="transmembrane region" description="Helical" evidence="11">
    <location>
        <begin position="130"/>
        <end position="148"/>
    </location>
</feature>
<dbReference type="CDD" id="cd14993">
    <property type="entry name" value="7tmA_CCKR-like"/>
    <property type="match status" value="1"/>
</dbReference>
<name>A0A6P6XQD2_DERPT</name>
<keyword evidence="7 9" id="KW-0675">Receptor</keyword>
<dbReference type="InterPro" id="IPR017452">
    <property type="entry name" value="GPCR_Rhodpsn_7TM"/>
</dbReference>
<dbReference type="GO" id="GO:0005886">
    <property type="term" value="C:plasma membrane"/>
    <property type="evidence" value="ECO:0007669"/>
    <property type="project" value="TreeGrafter"/>
</dbReference>
<feature type="transmembrane region" description="Helical" evidence="11">
    <location>
        <begin position="38"/>
        <end position="66"/>
    </location>
</feature>
<evidence type="ECO:0000313" key="14">
    <source>
        <dbReference type="RefSeq" id="XP_027195652.1"/>
    </source>
</evidence>
<feature type="compositionally biased region" description="Low complexity" evidence="10">
    <location>
        <begin position="401"/>
        <end position="416"/>
    </location>
</feature>